<name>L9XEM9_9EURY</name>
<evidence type="ECO:0000259" key="1">
    <source>
        <dbReference type="Pfam" id="PF24035"/>
    </source>
</evidence>
<dbReference type="AlphaFoldDB" id="L9XEM9"/>
<dbReference type="eggNOG" id="arCOG03828">
    <property type="taxonomic scope" value="Archaea"/>
</dbReference>
<gene>
    <name evidence="2" type="ORF">C491_02790</name>
</gene>
<dbReference type="Pfam" id="PF24035">
    <property type="entry name" value="DUF7344"/>
    <property type="match status" value="1"/>
</dbReference>
<dbReference type="EMBL" id="AOIB01000013">
    <property type="protein sequence ID" value="ELY60190.1"/>
    <property type="molecule type" value="Genomic_DNA"/>
</dbReference>
<feature type="domain" description="DUF7344" evidence="1">
    <location>
        <begin position="16"/>
        <end position="89"/>
    </location>
</feature>
<dbReference type="InterPro" id="IPR055768">
    <property type="entry name" value="DUF7344"/>
</dbReference>
<organism evidence="2 3">
    <name type="scientific">Natronococcus amylolyticus DSM 10524</name>
    <dbReference type="NCBI Taxonomy" id="1227497"/>
    <lineage>
        <taxon>Archaea</taxon>
        <taxon>Methanobacteriati</taxon>
        <taxon>Methanobacteriota</taxon>
        <taxon>Stenosarchaea group</taxon>
        <taxon>Halobacteria</taxon>
        <taxon>Halobacteriales</taxon>
        <taxon>Natrialbaceae</taxon>
        <taxon>Natronococcus</taxon>
    </lineage>
</organism>
<protein>
    <recommendedName>
        <fullName evidence="1">DUF7344 domain-containing protein</fullName>
    </recommendedName>
</protein>
<dbReference type="RefSeq" id="WP_005553626.1">
    <property type="nucleotide sequence ID" value="NZ_AOIB01000013.1"/>
</dbReference>
<reference evidence="2 3" key="1">
    <citation type="journal article" date="2014" name="PLoS Genet.">
        <title>Phylogenetically driven sequencing of extremely halophilic archaea reveals strategies for static and dynamic osmo-response.</title>
        <authorList>
            <person name="Becker E.A."/>
            <person name="Seitzer P.M."/>
            <person name="Tritt A."/>
            <person name="Larsen D."/>
            <person name="Krusor M."/>
            <person name="Yao A.I."/>
            <person name="Wu D."/>
            <person name="Madern D."/>
            <person name="Eisen J.A."/>
            <person name="Darling A.E."/>
            <person name="Facciotti M.T."/>
        </authorList>
    </citation>
    <scope>NUCLEOTIDE SEQUENCE [LARGE SCALE GENOMIC DNA]</scope>
    <source>
        <strain evidence="2 3">DSM 10524</strain>
    </source>
</reference>
<evidence type="ECO:0000313" key="3">
    <source>
        <dbReference type="Proteomes" id="UP000011688"/>
    </source>
</evidence>
<comment type="caution">
    <text evidence="2">The sequence shown here is derived from an EMBL/GenBank/DDBJ whole genome shotgun (WGS) entry which is preliminary data.</text>
</comment>
<accession>L9XEM9</accession>
<dbReference type="InterPro" id="IPR036388">
    <property type="entry name" value="WH-like_DNA-bd_sf"/>
</dbReference>
<proteinExistence type="predicted"/>
<dbReference type="Proteomes" id="UP000011688">
    <property type="component" value="Unassembled WGS sequence"/>
</dbReference>
<evidence type="ECO:0000313" key="2">
    <source>
        <dbReference type="EMBL" id="ELY60190.1"/>
    </source>
</evidence>
<sequence length="116" mass="13222">MISPSHDASDAVDGIHDVCAHRTRRRLLRVLRTRSETTLEAVAAELVGTENDGRPAERTRLEVALYHWHLPKMADLGVIEYDRESGRIRTNEGTHAAWQLLRVREETVRSARNDGR</sequence>
<keyword evidence="3" id="KW-1185">Reference proteome</keyword>
<dbReference type="Gene3D" id="1.10.10.10">
    <property type="entry name" value="Winged helix-like DNA-binding domain superfamily/Winged helix DNA-binding domain"/>
    <property type="match status" value="1"/>
</dbReference>